<evidence type="ECO:0000313" key="2">
    <source>
        <dbReference type="EMBL" id="KAK1742209.1"/>
    </source>
</evidence>
<comment type="caution">
    <text evidence="2">The sequence shown here is derived from an EMBL/GenBank/DDBJ whole genome shotgun (WGS) entry which is preliminary data.</text>
</comment>
<feature type="region of interest" description="Disordered" evidence="1">
    <location>
        <begin position="99"/>
        <end position="124"/>
    </location>
</feature>
<organism evidence="2 3">
    <name type="scientific">Skeletonema marinoi</name>
    <dbReference type="NCBI Taxonomy" id="267567"/>
    <lineage>
        <taxon>Eukaryota</taxon>
        <taxon>Sar</taxon>
        <taxon>Stramenopiles</taxon>
        <taxon>Ochrophyta</taxon>
        <taxon>Bacillariophyta</taxon>
        <taxon>Coscinodiscophyceae</taxon>
        <taxon>Thalassiosirophycidae</taxon>
        <taxon>Thalassiosirales</taxon>
        <taxon>Skeletonemataceae</taxon>
        <taxon>Skeletonema</taxon>
        <taxon>Skeletonema marinoi-dohrnii complex</taxon>
    </lineage>
</organism>
<evidence type="ECO:0000256" key="1">
    <source>
        <dbReference type="SAM" id="MobiDB-lite"/>
    </source>
</evidence>
<protein>
    <recommendedName>
        <fullName evidence="4">RING-type domain-containing protein</fullName>
    </recommendedName>
</protein>
<name>A0AAD8Y9C5_9STRA</name>
<dbReference type="CDD" id="cd04508">
    <property type="entry name" value="Tudor_SF"/>
    <property type="match status" value="1"/>
</dbReference>
<feature type="region of interest" description="Disordered" evidence="1">
    <location>
        <begin position="157"/>
        <end position="178"/>
    </location>
</feature>
<evidence type="ECO:0000313" key="3">
    <source>
        <dbReference type="Proteomes" id="UP001224775"/>
    </source>
</evidence>
<proteinExistence type="predicted"/>
<reference evidence="2" key="1">
    <citation type="submission" date="2023-06" db="EMBL/GenBank/DDBJ databases">
        <title>Survivors Of The Sea: Transcriptome response of Skeletonema marinoi to long-term dormancy.</title>
        <authorList>
            <person name="Pinder M.I.M."/>
            <person name="Kourtchenko O."/>
            <person name="Robertson E.K."/>
            <person name="Larsson T."/>
            <person name="Maumus F."/>
            <person name="Osuna-Cruz C.M."/>
            <person name="Vancaester E."/>
            <person name="Stenow R."/>
            <person name="Vandepoele K."/>
            <person name="Ploug H."/>
            <person name="Bruchert V."/>
            <person name="Godhe A."/>
            <person name="Topel M."/>
        </authorList>
    </citation>
    <scope>NUCLEOTIDE SEQUENCE</scope>
    <source>
        <strain evidence="2">R05AC</strain>
    </source>
</reference>
<sequence length="567" mass="64575">MTKATPECPICTNEYGGKVVPTLLMCCCRDVCFICVEKDRNSQIAQLEGNRKKISCILCRQKYHCSKDTPWRVNHLFIEYSGIDVDLTDVRETQAAMQGAALNNHRRGPRRSTAADANSSDDSDNARVINAATDANGGQEGGADGSEDMDVSQDVDITSNDEESATSAKTDDEEEQDEVLLLPQQENSLHDPKRGEAINQIIQKPLFNEGDEVSALWEEDSKWYPGKVVSYEEVDSKSRYGTTRKYQIQFDDGDEGIVEDYNVFRREDCVLRHERAEIEWKGVKNVRDEESSDGWAKMNGWYAVTTVEGETLEFSSLFSAMQAYDASVRRHKGSQTKEEDLNLPDGQLNIRLGVASRSGSEANEPLLRTGRRERKRRKLQHSIDGDHALRKSSLIRRKQLACLTGGKVSKHQMGNPLNVGTSVTYCGGRAIATKNEIVHHICIKEANNRPYPQNTREQFVMYRIAPKNGDKQQRDVQLLLRTPKHPPIPIFWEPANQSGRKKVTYLGHWNVAEIEDMSDRQFQYNGTYRCAKLYFDFNHFDERWEKIIGLCHDKTIEQMKTMNFEEL</sequence>
<dbReference type="AlphaFoldDB" id="A0AAD8Y9C5"/>
<dbReference type="Gene3D" id="2.30.30.140">
    <property type="match status" value="1"/>
</dbReference>
<feature type="region of interest" description="Disordered" evidence="1">
    <location>
        <begin position="132"/>
        <end position="151"/>
    </location>
</feature>
<keyword evidence="3" id="KW-1185">Reference proteome</keyword>
<gene>
    <name evidence="2" type="ORF">QTG54_006774</name>
</gene>
<evidence type="ECO:0008006" key="4">
    <source>
        <dbReference type="Google" id="ProtNLM"/>
    </source>
</evidence>
<dbReference type="EMBL" id="JATAAI010000011">
    <property type="protein sequence ID" value="KAK1742209.1"/>
    <property type="molecule type" value="Genomic_DNA"/>
</dbReference>
<accession>A0AAD8Y9C5</accession>
<dbReference type="Proteomes" id="UP001224775">
    <property type="component" value="Unassembled WGS sequence"/>
</dbReference>